<dbReference type="EMBL" id="GBXM01051635">
    <property type="protein sequence ID" value="JAH56942.1"/>
    <property type="molecule type" value="Transcribed_RNA"/>
</dbReference>
<reference evidence="1" key="2">
    <citation type="journal article" date="2015" name="Fish Shellfish Immunol.">
        <title>Early steps in the European eel (Anguilla anguilla)-Vibrio vulnificus interaction in the gills: Role of the RtxA13 toxin.</title>
        <authorList>
            <person name="Callol A."/>
            <person name="Pajuelo D."/>
            <person name="Ebbesson L."/>
            <person name="Teles M."/>
            <person name="MacKenzie S."/>
            <person name="Amaro C."/>
        </authorList>
    </citation>
    <scope>NUCLEOTIDE SEQUENCE</scope>
</reference>
<reference evidence="1" key="1">
    <citation type="submission" date="2014-11" db="EMBL/GenBank/DDBJ databases">
        <authorList>
            <person name="Amaro Gonzalez C."/>
        </authorList>
    </citation>
    <scope>NUCLEOTIDE SEQUENCE</scope>
</reference>
<accession>A0A0E9TU13</accession>
<name>A0A0E9TU13_ANGAN</name>
<protein>
    <submittedName>
        <fullName evidence="1">Uncharacterized protein</fullName>
    </submittedName>
</protein>
<sequence length="21" mass="2579">MKTHTNTRNLWNFVCLRIMSL</sequence>
<organism evidence="1">
    <name type="scientific">Anguilla anguilla</name>
    <name type="common">European freshwater eel</name>
    <name type="synonym">Muraena anguilla</name>
    <dbReference type="NCBI Taxonomy" id="7936"/>
    <lineage>
        <taxon>Eukaryota</taxon>
        <taxon>Metazoa</taxon>
        <taxon>Chordata</taxon>
        <taxon>Craniata</taxon>
        <taxon>Vertebrata</taxon>
        <taxon>Euteleostomi</taxon>
        <taxon>Actinopterygii</taxon>
        <taxon>Neopterygii</taxon>
        <taxon>Teleostei</taxon>
        <taxon>Anguilliformes</taxon>
        <taxon>Anguillidae</taxon>
        <taxon>Anguilla</taxon>
    </lineage>
</organism>
<evidence type="ECO:0000313" key="1">
    <source>
        <dbReference type="EMBL" id="JAH56942.1"/>
    </source>
</evidence>
<dbReference type="AlphaFoldDB" id="A0A0E9TU13"/>
<proteinExistence type="predicted"/>